<feature type="domain" description="H-type lectin" evidence="2">
    <location>
        <begin position="239"/>
        <end position="290"/>
    </location>
</feature>
<sequence length="302" mass="31441">MADISKEINDFRVAVYGRDVRESMISLAEKVNEEVETNTTHVDEAVTTANGASQKATKASEEVQKAITEANTTLQEANAAKVSAQESATASAGSASAAAGSASAASGSAANAAASAKAVEDIAAGLGGFDGTATSVKATDTQGIVVAAGADSNAQALLDALARKVALELVSNTALTTKLADYLKKTDIVQTESTATNKVPSSAYLKQVKDNIDSNLVKVIEYGSILFSNLKANTFADNDIKFKKSFSSPPLVFVSNGSKSESIKYGSMSISAINISTTGFTIRFYNNTDYTPQPYIMWTAIL</sequence>
<reference evidence="3 4" key="1">
    <citation type="submission" date="2018-08" db="EMBL/GenBank/DDBJ databases">
        <title>A genome reference for cultivated species of the human gut microbiota.</title>
        <authorList>
            <person name="Zou Y."/>
            <person name="Xue W."/>
            <person name="Luo G."/>
        </authorList>
    </citation>
    <scope>NUCLEOTIDE SEQUENCE [LARGE SCALE GENOMIC DNA]</scope>
    <source>
        <strain evidence="3 4">AF14-18</strain>
    </source>
</reference>
<evidence type="ECO:0000256" key="1">
    <source>
        <dbReference type="SAM" id="Coils"/>
    </source>
</evidence>
<accession>A0A412ZBR4</accession>
<keyword evidence="1" id="KW-0175">Coiled coil</keyword>
<protein>
    <recommendedName>
        <fullName evidence="2">H-type lectin domain-containing protein</fullName>
    </recommendedName>
</protein>
<dbReference type="GO" id="GO:0030246">
    <property type="term" value="F:carbohydrate binding"/>
    <property type="evidence" value="ECO:0007669"/>
    <property type="project" value="InterPro"/>
</dbReference>
<dbReference type="Proteomes" id="UP000284543">
    <property type="component" value="Unassembled WGS sequence"/>
</dbReference>
<evidence type="ECO:0000259" key="2">
    <source>
        <dbReference type="Pfam" id="PF09458"/>
    </source>
</evidence>
<dbReference type="SUPFAM" id="SSF141086">
    <property type="entry name" value="Agglutinin HPA-like"/>
    <property type="match status" value="1"/>
</dbReference>
<dbReference type="GO" id="GO:0007155">
    <property type="term" value="P:cell adhesion"/>
    <property type="evidence" value="ECO:0007669"/>
    <property type="project" value="InterPro"/>
</dbReference>
<dbReference type="InterPro" id="IPR019019">
    <property type="entry name" value="H-type_lectin_domain"/>
</dbReference>
<name>A0A412ZBR4_9FIRM</name>
<proteinExistence type="predicted"/>
<evidence type="ECO:0000313" key="4">
    <source>
        <dbReference type="Proteomes" id="UP000284543"/>
    </source>
</evidence>
<dbReference type="AlphaFoldDB" id="A0A412ZBR4"/>
<dbReference type="Gene3D" id="2.60.40.2080">
    <property type="match status" value="1"/>
</dbReference>
<dbReference type="EMBL" id="QRZM01000002">
    <property type="protein sequence ID" value="RGV77562.1"/>
    <property type="molecule type" value="Genomic_DNA"/>
</dbReference>
<gene>
    <name evidence="3" type="ORF">DWW02_07835</name>
</gene>
<feature type="coiled-coil region" evidence="1">
    <location>
        <begin position="60"/>
        <end position="87"/>
    </location>
</feature>
<dbReference type="InterPro" id="IPR037221">
    <property type="entry name" value="H-type_lectin_dom_sf"/>
</dbReference>
<dbReference type="Pfam" id="PF09458">
    <property type="entry name" value="H_lectin"/>
    <property type="match status" value="1"/>
</dbReference>
<evidence type="ECO:0000313" key="3">
    <source>
        <dbReference type="EMBL" id="RGV77562.1"/>
    </source>
</evidence>
<dbReference type="RefSeq" id="WP_118018103.1">
    <property type="nucleotide sequence ID" value="NZ_QRZM01000002.1"/>
</dbReference>
<comment type="caution">
    <text evidence="3">The sequence shown here is derived from an EMBL/GenBank/DDBJ whole genome shotgun (WGS) entry which is preliminary data.</text>
</comment>
<organism evidence="3 4">
    <name type="scientific">Enterocloster bolteae</name>
    <dbReference type="NCBI Taxonomy" id="208479"/>
    <lineage>
        <taxon>Bacteria</taxon>
        <taxon>Bacillati</taxon>
        <taxon>Bacillota</taxon>
        <taxon>Clostridia</taxon>
        <taxon>Lachnospirales</taxon>
        <taxon>Lachnospiraceae</taxon>
        <taxon>Enterocloster</taxon>
    </lineage>
</organism>